<dbReference type="EMBL" id="JACJHX010000001">
    <property type="protein sequence ID" value="MBA9024751.1"/>
    <property type="molecule type" value="Genomic_DNA"/>
</dbReference>
<name>A0ABR6CI83_9BACI</name>
<protein>
    <submittedName>
        <fullName evidence="1">Uncharacterized protein</fullName>
    </submittedName>
</protein>
<dbReference type="Proteomes" id="UP000626697">
    <property type="component" value="Unassembled WGS sequence"/>
</dbReference>
<organism evidence="1 2">
    <name type="scientific">Peribacillus huizhouensis</name>
    <dbReference type="NCBI Taxonomy" id="1501239"/>
    <lineage>
        <taxon>Bacteria</taxon>
        <taxon>Bacillati</taxon>
        <taxon>Bacillota</taxon>
        <taxon>Bacilli</taxon>
        <taxon>Bacillales</taxon>
        <taxon>Bacillaceae</taxon>
        <taxon>Peribacillus</taxon>
    </lineage>
</organism>
<accession>A0ABR6CI83</accession>
<reference evidence="1 2" key="1">
    <citation type="submission" date="2020-08" db="EMBL/GenBank/DDBJ databases">
        <title>Genomic Encyclopedia of Type Strains, Phase IV (KMG-IV): sequencing the most valuable type-strain genomes for metagenomic binning, comparative biology and taxonomic classification.</title>
        <authorList>
            <person name="Goeker M."/>
        </authorList>
    </citation>
    <scope>NUCLEOTIDE SEQUENCE [LARGE SCALE GENOMIC DNA]</scope>
    <source>
        <strain evidence="1 2">DSM 105481</strain>
    </source>
</reference>
<comment type="caution">
    <text evidence="1">The sequence shown here is derived from an EMBL/GenBank/DDBJ whole genome shotgun (WGS) entry which is preliminary data.</text>
</comment>
<dbReference type="RefSeq" id="WP_182501227.1">
    <property type="nucleotide sequence ID" value="NZ_JACJHX010000001.1"/>
</dbReference>
<evidence type="ECO:0000313" key="1">
    <source>
        <dbReference type="EMBL" id="MBA9024751.1"/>
    </source>
</evidence>
<gene>
    <name evidence="1" type="ORF">HNP81_000033</name>
</gene>
<evidence type="ECO:0000313" key="2">
    <source>
        <dbReference type="Proteomes" id="UP000626697"/>
    </source>
</evidence>
<keyword evidence="2" id="KW-1185">Reference proteome</keyword>
<sequence>MIKTNIKLLLSLLTFILIFSLLNFNVEAANPISPKDSRVTHTIKDANGVAYKVYFAGVQESKNTATFDNGLVWAGANEGDLIYHGNYKLYVQKVGISHIKYSGFGYNDFTLNASRKMVYMFPSQYKGQPDILAVAETWSSNFEVANLYYIKNGKLTRIFDFTYTNRPQLIGKNKFLYTLYNNDTGKWSFTSFTLDPNKGTLLVAGEKYDRPAAVLRYWKKSWQ</sequence>
<proteinExistence type="predicted"/>